<evidence type="ECO:0000313" key="1">
    <source>
        <dbReference type="EMBL" id="KAA0016570.1"/>
    </source>
</evidence>
<dbReference type="OrthoDB" id="4727705at2"/>
<protein>
    <submittedName>
        <fullName evidence="1">Uncharacterized protein</fullName>
    </submittedName>
</protein>
<comment type="caution">
    <text evidence="1">The sequence shown here is derived from an EMBL/GenBank/DDBJ whole genome shotgun (WGS) entry which is preliminary data.</text>
</comment>
<proteinExistence type="predicted"/>
<accession>A0A5A7S6P5</accession>
<dbReference type="RefSeq" id="WP_149433195.1">
    <property type="nucleotide sequence ID" value="NZ_VLNY01000026.1"/>
</dbReference>
<dbReference type="AlphaFoldDB" id="A0A5A7S6P5"/>
<reference evidence="1 2" key="1">
    <citation type="submission" date="2019-07" db="EMBL/GenBank/DDBJ databases">
        <title>Rhodococcus cavernicolus sp. nov., isolated from a cave.</title>
        <authorList>
            <person name="Lee S.D."/>
        </authorList>
    </citation>
    <scope>NUCLEOTIDE SEQUENCE [LARGE SCALE GENOMIC DNA]</scope>
    <source>
        <strain evidence="1 2">C1-24</strain>
    </source>
</reference>
<sequence>MTTLTLLRTGWGAVLLVAPRSVARGPVGSLDARDILVARILGARQLVQAAATGSGSSHRLRVASTGVDIVHAASMAGLALIDEPHRRPAIVDAVVASGFAAAGWVAATRSQRGHAETRTESTCLEDVR</sequence>
<keyword evidence="2" id="KW-1185">Reference proteome</keyword>
<dbReference type="EMBL" id="VLNY01000026">
    <property type="protein sequence ID" value="KAA0016570.1"/>
    <property type="molecule type" value="Genomic_DNA"/>
</dbReference>
<evidence type="ECO:0000313" key="2">
    <source>
        <dbReference type="Proteomes" id="UP000322244"/>
    </source>
</evidence>
<dbReference type="Proteomes" id="UP000322244">
    <property type="component" value="Unassembled WGS sequence"/>
</dbReference>
<name>A0A5A7S6P5_9NOCA</name>
<organism evidence="1 2">
    <name type="scientific">Antrihabitans cavernicola</name>
    <dbReference type="NCBI Taxonomy" id="2495913"/>
    <lineage>
        <taxon>Bacteria</taxon>
        <taxon>Bacillati</taxon>
        <taxon>Actinomycetota</taxon>
        <taxon>Actinomycetes</taxon>
        <taxon>Mycobacteriales</taxon>
        <taxon>Nocardiaceae</taxon>
        <taxon>Antrihabitans</taxon>
    </lineage>
</organism>
<gene>
    <name evidence="1" type="ORF">FOY51_26130</name>
</gene>